<dbReference type="InterPro" id="IPR036864">
    <property type="entry name" value="Zn2-C6_fun-type_DNA-bd_sf"/>
</dbReference>
<dbReference type="HOGENOM" id="CLU_031975_0_0_1"/>
<feature type="compositionally biased region" description="Polar residues" evidence="6">
    <location>
        <begin position="108"/>
        <end position="126"/>
    </location>
</feature>
<evidence type="ECO:0000256" key="2">
    <source>
        <dbReference type="ARBA" id="ARBA00023015"/>
    </source>
</evidence>
<dbReference type="SMART" id="SM00066">
    <property type="entry name" value="GAL4"/>
    <property type="match status" value="2"/>
</dbReference>
<dbReference type="OrthoDB" id="434972at2759"/>
<dbReference type="STRING" id="215243.A0A0D2E1H7"/>
<feature type="region of interest" description="Disordered" evidence="6">
    <location>
        <begin position="104"/>
        <end position="126"/>
    </location>
</feature>
<dbReference type="Pfam" id="PF00172">
    <property type="entry name" value="Zn_clus"/>
    <property type="match status" value="1"/>
</dbReference>
<dbReference type="RefSeq" id="XP_016268841.1">
    <property type="nucleotide sequence ID" value="XM_016401788.1"/>
</dbReference>
<feature type="domain" description="Zn(2)-C6 fungal-type" evidence="7">
    <location>
        <begin position="65"/>
        <end position="95"/>
    </location>
</feature>
<dbReference type="Pfam" id="PF11951">
    <property type="entry name" value="Fungal_trans_2"/>
    <property type="match status" value="1"/>
</dbReference>
<dbReference type="GeneID" id="27353269"/>
<evidence type="ECO:0000313" key="8">
    <source>
        <dbReference type="EMBL" id="KIW48625.1"/>
    </source>
</evidence>
<organism evidence="8 9">
    <name type="scientific">Exophiala oligosperma</name>
    <dbReference type="NCBI Taxonomy" id="215243"/>
    <lineage>
        <taxon>Eukaryota</taxon>
        <taxon>Fungi</taxon>
        <taxon>Dikarya</taxon>
        <taxon>Ascomycota</taxon>
        <taxon>Pezizomycotina</taxon>
        <taxon>Eurotiomycetes</taxon>
        <taxon>Chaetothyriomycetidae</taxon>
        <taxon>Chaetothyriales</taxon>
        <taxon>Herpotrichiellaceae</taxon>
        <taxon>Exophiala</taxon>
    </lineage>
</organism>
<evidence type="ECO:0000256" key="6">
    <source>
        <dbReference type="SAM" id="MobiDB-lite"/>
    </source>
</evidence>
<evidence type="ECO:0000313" key="9">
    <source>
        <dbReference type="Proteomes" id="UP000053342"/>
    </source>
</evidence>
<keyword evidence="2" id="KW-0805">Transcription regulation</keyword>
<comment type="subcellular location">
    <subcellularLocation>
        <location evidence="1">Nucleus</location>
    </subcellularLocation>
</comment>
<dbReference type="VEuPathDB" id="FungiDB:PV06_01195"/>
<evidence type="ECO:0000259" key="7">
    <source>
        <dbReference type="PROSITE" id="PS50048"/>
    </source>
</evidence>
<dbReference type="PANTHER" id="PTHR37534:SF46">
    <property type="entry name" value="ZN(II)2CYS6 TRANSCRIPTION FACTOR (EUROFUNG)"/>
    <property type="match status" value="1"/>
</dbReference>
<keyword evidence="5" id="KW-0539">Nucleus</keyword>
<dbReference type="InterPro" id="IPR021858">
    <property type="entry name" value="Fun_TF"/>
</dbReference>
<gene>
    <name evidence="8" type="ORF">PV06_01195</name>
</gene>
<evidence type="ECO:0000256" key="4">
    <source>
        <dbReference type="ARBA" id="ARBA00023163"/>
    </source>
</evidence>
<evidence type="ECO:0000256" key="5">
    <source>
        <dbReference type="ARBA" id="ARBA00023242"/>
    </source>
</evidence>
<dbReference type="SUPFAM" id="SSF57701">
    <property type="entry name" value="Zn2/Cys6 DNA-binding domain"/>
    <property type="match status" value="2"/>
</dbReference>
<dbReference type="Proteomes" id="UP000053342">
    <property type="component" value="Unassembled WGS sequence"/>
</dbReference>
<evidence type="ECO:0000256" key="3">
    <source>
        <dbReference type="ARBA" id="ARBA00023125"/>
    </source>
</evidence>
<keyword evidence="9" id="KW-1185">Reference proteome</keyword>
<dbReference type="Gene3D" id="4.10.240.10">
    <property type="entry name" value="Zn(2)-C6 fungal-type DNA-binding domain"/>
    <property type="match status" value="1"/>
</dbReference>
<dbReference type="InterPro" id="IPR001138">
    <property type="entry name" value="Zn2Cys6_DnaBD"/>
</dbReference>
<evidence type="ECO:0000256" key="1">
    <source>
        <dbReference type="ARBA" id="ARBA00004123"/>
    </source>
</evidence>
<dbReference type="GO" id="GO:0000981">
    <property type="term" value="F:DNA-binding transcription factor activity, RNA polymerase II-specific"/>
    <property type="evidence" value="ECO:0007669"/>
    <property type="project" value="InterPro"/>
</dbReference>
<dbReference type="GO" id="GO:0003677">
    <property type="term" value="F:DNA binding"/>
    <property type="evidence" value="ECO:0007669"/>
    <property type="project" value="UniProtKB-KW"/>
</dbReference>
<keyword evidence="4" id="KW-0804">Transcription</keyword>
<reference evidence="8 9" key="1">
    <citation type="submission" date="2015-01" db="EMBL/GenBank/DDBJ databases">
        <title>The Genome Sequence of Exophiala oligosperma CBS72588.</title>
        <authorList>
            <consortium name="The Broad Institute Genomics Platform"/>
            <person name="Cuomo C."/>
            <person name="de Hoog S."/>
            <person name="Gorbushina A."/>
            <person name="Stielow B."/>
            <person name="Teixiera M."/>
            <person name="Abouelleil A."/>
            <person name="Chapman S.B."/>
            <person name="Priest M."/>
            <person name="Young S.K."/>
            <person name="Wortman J."/>
            <person name="Nusbaum C."/>
            <person name="Birren B."/>
        </authorList>
    </citation>
    <scope>NUCLEOTIDE SEQUENCE [LARGE SCALE GENOMIC DNA]</scope>
    <source>
        <strain evidence="8 9">CBS 72588</strain>
    </source>
</reference>
<protein>
    <recommendedName>
        <fullName evidence="7">Zn(2)-C6 fungal-type domain-containing protein</fullName>
    </recommendedName>
</protein>
<accession>A0A0D2E1H7</accession>
<dbReference type="EMBL" id="KN847332">
    <property type="protein sequence ID" value="KIW48625.1"/>
    <property type="molecule type" value="Genomic_DNA"/>
</dbReference>
<dbReference type="AlphaFoldDB" id="A0A0D2E1H7"/>
<sequence length="584" mass="65812">MESQMNRRIICMRCAKIKQACDGGSPCSRCNRLEVSCEPNLVGGDCDTGRRSTSKPVKITRTQTGCLSCKKRKRKCDESRPKCGDCRRLCLNCTYIDPPIGSKRVTPTYKNSSQSPSVGNDDTTGRSSYEENLFNFDADSLNDVADSISWQDVTEVWPLVPQSQMAVYSSDTGSTPSPDPALSLLMLSTAPDIATDEDKSLLNHYMRIVAGVLSRRDDHRSNPYLSKILPMALSNRLVMDAVLALSANHWKKLQPTVWKRGTIHQTNALQSLAKLLPHIERESADAALSATLLLCMIELFDGTSSHWKFHLDGARRLLSAFDQKSNWAQRTEYRTFCRQLYHYLDSATTISTCHPPLLEVGKDESGKAATPEAISPRDDLDDEAALYGVPKSLFHFVDKINGLAYQRKFRDDPVFENMFRASATRLEKELEHWSRDHKSKASHSSSSDCLQEIPAQNATTAFEQALQLRLHQVVNGYSLHHDKVKDCVFQILDSIQQIRYGSPLESSLVFPLVMAGSSCSTESDRLIIRDRLMVMERTLGFRYIYTAHELVQRVWKERDINIGTETEVNWAAIRYFQLPGLALI</sequence>
<dbReference type="GO" id="GO:0008270">
    <property type="term" value="F:zinc ion binding"/>
    <property type="evidence" value="ECO:0007669"/>
    <property type="project" value="InterPro"/>
</dbReference>
<dbReference type="PROSITE" id="PS00463">
    <property type="entry name" value="ZN2_CY6_FUNGAL_1"/>
    <property type="match status" value="1"/>
</dbReference>
<dbReference type="GO" id="GO:0005634">
    <property type="term" value="C:nucleus"/>
    <property type="evidence" value="ECO:0007669"/>
    <property type="project" value="UniProtKB-SubCell"/>
</dbReference>
<name>A0A0D2E1H7_9EURO</name>
<dbReference type="PANTHER" id="PTHR37534">
    <property type="entry name" value="TRANSCRIPTIONAL ACTIVATOR PROTEIN UGA3"/>
    <property type="match status" value="1"/>
</dbReference>
<proteinExistence type="predicted"/>
<dbReference type="CDD" id="cd00067">
    <property type="entry name" value="GAL4"/>
    <property type="match status" value="1"/>
</dbReference>
<dbReference type="PROSITE" id="PS50048">
    <property type="entry name" value="ZN2_CY6_FUNGAL_2"/>
    <property type="match status" value="1"/>
</dbReference>
<keyword evidence="3" id="KW-0238">DNA-binding</keyword>